<evidence type="ECO:0000313" key="1">
    <source>
        <dbReference type="EMBL" id="CAE0832165.1"/>
    </source>
</evidence>
<protein>
    <submittedName>
        <fullName evidence="1">Uncharacterized protein</fullName>
    </submittedName>
</protein>
<reference evidence="1" key="1">
    <citation type="submission" date="2021-01" db="EMBL/GenBank/DDBJ databases">
        <authorList>
            <person name="Corre E."/>
            <person name="Pelletier E."/>
            <person name="Niang G."/>
            <person name="Scheremetjew M."/>
            <person name="Finn R."/>
            <person name="Kale V."/>
            <person name="Holt S."/>
            <person name="Cochrane G."/>
            <person name="Meng A."/>
            <person name="Brown T."/>
            <person name="Cohen L."/>
        </authorList>
    </citation>
    <scope>NUCLEOTIDE SEQUENCE</scope>
    <source>
        <strain evidence="1">CCMP1594</strain>
    </source>
</reference>
<name>A0A7S4LIQ0_9EUGL</name>
<sequence>MNDPSDPKKDAYTYYWHVHAVCCRGQMEKSLLAKHLSSPNTSLDKYGVRASAPGKYITCNSCAKVTYWQGTLTPACFAPGKPIGKGTQLHQLFSCNTHANTKLYSALGQDWR</sequence>
<organism evidence="1">
    <name type="scientific">Eutreptiella gymnastica</name>
    <dbReference type="NCBI Taxonomy" id="73025"/>
    <lineage>
        <taxon>Eukaryota</taxon>
        <taxon>Discoba</taxon>
        <taxon>Euglenozoa</taxon>
        <taxon>Euglenida</taxon>
        <taxon>Spirocuta</taxon>
        <taxon>Euglenophyceae</taxon>
        <taxon>Eutreptiales</taxon>
        <taxon>Eutreptiaceae</taxon>
        <taxon>Eutreptiella</taxon>
    </lineage>
</organism>
<accession>A0A7S4LIQ0</accession>
<dbReference type="AlphaFoldDB" id="A0A7S4LIQ0"/>
<dbReference type="EMBL" id="HBJA01126189">
    <property type="protein sequence ID" value="CAE0832165.1"/>
    <property type="molecule type" value="Transcribed_RNA"/>
</dbReference>
<proteinExistence type="predicted"/>
<gene>
    <name evidence="1" type="ORF">EGYM00163_LOCUS43448</name>
</gene>